<dbReference type="AlphaFoldDB" id="A0A285PN14"/>
<keyword evidence="2" id="KW-0238">DNA-binding</keyword>
<evidence type="ECO:0000256" key="1">
    <source>
        <dbReference type="ARBA" id="ARBA00023015"/>
    </source>
</evidence>
<protein>
    <submittedName>
        <fullName evidence="5">Transcriptional regulator, HxlR family</fullName>
    </submittedName>
</protein>
<dbReference type="RefSeq" id="WP_097155656.1">
    <property type="nucleotide sequence ID" value="NZ_OBEL01000007.1"/>
</dbReference>
<name>A0A285PN14_9HYPH</name>
<gene>
    <name evidence="5" type="ORF">SAMN06265368_4398</name>
</gene>
<dbReference type="GO" id="GO:0003677">
    <property type="term" value="F:DNA binding"/>
    <property type="evidence" value="ECO:0007669"/>
    <property type="project" value="UniProtKB-KW"/>
</dbReference>
<dbReference type="SUPFAM" id="SSF46785">
    <property type="entry name" value="Winged helix' DNA-binding domain"/>
    <property type="match status" value="1"/>
</dbReference>
<proteinExistence type="predicted"/>
<dbReference type="PANTHER" id="PTHR33204:SF37">
    <property type="entry name" value="HTH-TYPE TRANSCRIPTIONAL REGULATOR YODB"/>
    <property type="match status" value="1"/>
</dbReference>
<dbReference type="InterPro" id="IPR036388">
    <property type="entry name" value="WH-like_DNA-bd_sf"/>
</dbReference>
<accession>A0A285PN14</accession>
<evidence type="ECO:0000256" key="2">
    <source>
        <dbReference type="ARBA" id="ARBA00023125"/>
    </source>
</evidence>
<evidence type="ECO:0000313" key="6">
    <source>
        <dbReference type="Proteomes" id="UP000219439"/>
    </source>
</evidence>
<dbReference type="OrthoDB" id="8904061at2"/>
<dbReference type="Proteomes" id="UP000219439">
    <property type="component" value="Unassembled WGS sequence"/>
</dbReference>
<keyword evidence="6" id="KW-1185">Reference proteome</keyword>
<evidence type="ECO:0000256" key="3">
    <source>
        <dbReference type="ARBA" id="ARBA00023163"/>
    </source>
</evidence>
<dbReference type="PANTHER" id="PTHR33204">
    <property type="entry name" value="TRANSCRIPTIONAL REGULATOR, MARR FAMILY"/>
    <property type="match status" value="1"/>
</dbReference>
<dbReference type="EMBL" id="OBEL01000007">
    <property type="protein sequence ID" value="SNZ21281.1"/>
    <property type="molecule type" value="Genomic_DNA"/>
</dbReference>
<feature type="domain" description="HTH hxlR-type" evidence="4">
    <location>
        <begin position="18"/>
        <end position="110"/>
    </location>
</feature>
<organism evidence="5 6">
    <name type="scientific">Cohaesibacter gelatinilyticus</name>
    <dbReference type="NCBI Taxonomy" id="372072"/>
    <lineage>
        <taxon>Bacteria</taxon>
        <taxon>Pseudomonadati</taxon>
        <taxon>Pseudomonadota</taxon>
        <taxon>Alphaproteobacteria</taxon>
        <taxon>Hyphomicrobiales</taxon>
        <taxon>Cohaesibacteraceae</taxon>
    </lineage>
</organism>
<evidence type="ECO:0000259" key="4">
    <source>
        <dbReference type="PROSITE" id="PS51118"/>
    </source>
</evidence>
<sequence length="120" mass="13344">MTKIPMPGQPVRGSRSGAPIMALFDLLGRHWAMGVLWTLCEIGPSTFRRLQEKCETISPAALNTRLKELQAAGFVYKSDEGYAATELGLRLYDQLCPLGDFAKDWAVHLTDNRESDQSSE</sequence>
<reference evidence="5 6" key="1">
    <citation type="submission" date="2017-09" db="EMBL/GenBank/DDBJ databases">
        <authorList>
            <person name="Ehlers B."/>
            <person name="Leendertz F.H."/>
        </authorList>
    </citation>
    <scope>NUCLEOTIDE SEQUENCE [LARGE SCALE GENOMIC DNA]</scope>
    <source>
        <strain evidence="5 6">DSM 18289</strain>
    </source>
</reference>
<dbReference type="PROSITE" id="PS51118">
    <property type="entry name" value="HTH_HXLR"/>
    <property type="match status" value="1"/>
</dbReference>
<dbReference type="Gene3D" id="1.10.10.10">
    <property type="entry name" value="Winged helix-like DNA-binding domain superfamily/Winged helix DNA-binding domain"/>
    <property type="match status" value="1"/>
</dbReference>
<evidence type="ECO:0000313" key="5">
    <source>
        <dbReference type="EMBL" id="SNZ21281.1"/>
    </source>
</evidence>
<keyword evidence="1" id="KW-0805">Transcription regulation</keyword>
<keyword evidence="3" id="KW-0804">Transcription</keyword>
<dbReference type="InterPro" id="IPR002577">
    <property type="entry name" value="HTH_HxlR"/>
</dbReference>
<dbReference type="InterPro" id="IPR036390">
    <property type="entry name" value="WH_DNA-bd_sf"/>
</dbReference>
<dbReference type="Pfam" id="PF01638">
    <property type="entry name" value="HxlR"/>
    <property type="match status" value="1"/>
</dbReference>